<reference evidence="1" key="1">
    <citation type="submission" date="2024-06" db="EMBL/GenBank/DDBJ databases">
        <title>Draft Genome Sequence of Deinococcus sonorensis Type Strain KR-87, a Biofilm Producing Representative of the Genus Deinococcus.</title>
        <authorList>
            <person name="Boren L.S."/>
            <person name="Grosso R.A."/>
            <person name="Hugenberg-Cox A.N."/>
            <person name="Hill J.T.E."/>
            <person name="Albert C.M."/>
            <person name="Tuohy J.M."/>
        </authorList>
    </citation>
    <scope>NUCLEOTIDE SEQUENCE</scope>
    <source>
        <strain evidence="1">KR-87</strain>
    </source>
</reference>
<dbReference type="RefSeq" id="WP_350244809.1">
    <property type="nucleotide sequence ID" value="NZ_CP158299.1"/>
</dbReference>
<gene>
    <name evidence="1" type="ORF">ABOD76_10595</name>
</gene>
<protein>
    <recommendedName>
        <fullName evidence="2">Pyrrolo-quinoline quinone</fullName>
    </recommendedName>
</protein>
<dbReference type="InterPro" id="IPR011047">
    <property type="entry name" value="Quinoprotein_ADH-like_sf"/>
</dbReference>
<accession>A0AAU7UEX7</accession>
<dbReference type="EMBL" id="CP158299">
    <property type="protein sequence ID" value="XBV86732.1"/>
    <property type="molecule type" value="Genomic_DNA"/>
</dbReference>
<dbReference type="KEGG" id="dsc:ABOD76_10595"/>
<name>A0AAU7UEX7_9DEIO</name>
<dbReference type="Gene3D" id="2.140.10.10">
    <property type="entry name" value="Quinoprotein alcohol dehydrogenase-like superfamily"/>
    <property type="match status" value="1"/>
</dbReference>
<dbReference type="SUPFAM" id="SSF50998">
    <property type="entry name" value="Quinoprotein alcohol dehydrogenase-like"/>
    <property type="match status" value="1"/>
</dbReference>
<evidence type="ECO:0008006" key="2">
    <source>
        <dbReference type="Google" id="ProtNLM"/>
    </source>
</evidence>
<proteinExistence type="predicted"/>
<evidence type="ECO:0000313" key="1">
    <source>
        <dbReference type="EMBL" id="XBV86732.1"/>
    </source>
</evidence>
<sequence length="81" mass="8213">MTTTDGNLVLSSAANGTFYALDATTGKVLFKSNIDKAPIGGGVATYTVGNKQYIAVAAGNTSKGLNGAKNVTSRVAIYTLP</sequence>
<organism evidence="1">
    <name type="scientific">Deinococcus sonorensis KR-87</name>
    <dbReference type="NCBI Taxonomy" id="694439"/>
    <lineage>
        <taxon>Bacteria</taxon>
        <taxon>Thermotogati</taxon>
        <taxon>Deinococcota</taxon>
        <taxon>Deinococci</taxon>
        <taxon>Deinococcales</taxon>
        <taxon>Deinococcaceae</taxon>
        <taxon>Deinococcus</taxon>
    </lineage>
</organism>
<dbReference type="AlphaFoldDB" id="A0AAU7UEX7"/>